<dbReference type="CDD" id="cd13128">
    <property type="entry name" value="MATE_Wzx_like"/>
    <property type="match status" value="1"/>
</dbReference>
<evidence type="ECO:0000256" key="4">
    <source>
        <dbReference type="ARBA" id="ARBA00022989"/>
    </source>
</evidence>
<feature type="transmembrane region" description="Helical" evidence="6">
    <location>
        <begin position="15"/>
        <end position="37"/>
    </location>
</feature>
<dbReference type="Proteomes" id="UP001203207">
    <property type="component" value="Unassembled WGS sequence"/>
</dbReference>
<protein>
    <submittedName>
        <fullName evidence="7">Oligosaccharide flippase family protein</fullName>
    </submittedName>
</protein>
<dbReference type="PANTHER" id="PTHR30250">
    <property type="entry name" value="PST FAMILY PREDICTED COLANIC ACID TRANSPORTER"/>
    <property type="match status" value="1"/>
</dbReference>
<reference evidence="7" key="2">
    <citation type="submission" date="2022-02" db="EMBL/GenBank/DDBJ databases">
        <authorList>
            <person name="Elcheninov A.G."/>
            <person name="Sorokin D.Y."/>
            <person name="Kublanov I.V."/>
        </authorList>
    </citation>
    <scope>NUCLEOTIDE SEQUENCE</scope>
    <source>
        <strain evidence="7">AArc-St2</strain>
    </source>
</reference>
<evidence type="ECO:0000313" key="8">
    <source>
        <dbReference type="Proteomes" id="UP001203207"/>
    </source>
</evidence>
<feature type="transmembrane region" description="Helical" evidence="6">
    <location>
        <begin position="43"/>
        <end position="63"/>
    </location>
</feature>
<keyword evidence="8" id="KW-1185">Reference proteome</keyword>
<proteinExistence type="predicted"/>
<evidence type="ECO:0000313" key="7">
    <source>
        <dbReference type="EMBL" id="MCL9818089.1"/>
    </source>
</evidence>
<feature type="transmembrane region" description="Helical" evidence="6">
    <location>
        <begin position="90"/>
        <end position="111"/>
    </location>
</feature>
<feature type="transmembrane region" description="Helical" evidence="6">
    <location>
        <begin position="455"/>
        <end position="479"/>
    </location>
</feature>
<dbReference type="InterPro" id="IPR050833">
    <property type="entry name" value="Poly_Biosynth_Transport"/>
</dbReference>
<comment type="caution">
    <text evidence="7">The sequence shown here is derived from an EMBL/GenBank/DDBJ whole genome shotgun (WGS) entry which is preliminary data.</text>
</comment>
<evidence type="ECO:0000256" key="6">
    <source>
        <dbReference type="SAM" id="Phobius"/>
    </source>
</evidence>
<reference evidence="7" key="1">
    <citation type="journal article" date="2022" name="Syst. Appl. Microbiol.">
        <title>Natronocalculus amylovorans gen. nov., sp. nov., and Natranaeroarchaeum aerophilus sp. nov., dominant culturable amylolytic natronoarchaea from hypersaline soda lakes in southwestern Siberia.</title>
        <authorList>
            <person name="Sorokin D.Y."/>
            <person name="Elcheninov A.G."/>
            <person name="Khizhniak T.V."/>
            <person name="Koenen M."/>
            <person name="Bale N.J."/>
            <person name="Damste J.S.S."/>
            <person name="Kublanov I.V."/>
        </authorList>
    </citation>
    <scope>NUCLEOTIDE SEQUENCE</scope>
    <source>
        <strain evidence="7">AArc-St2</strain>
    </source>
</reference>
<name>A0AAE3G177_9EURY</name>
<accession>A0AAE3G177</accession>
<sequence>MSFSKQVVRGVQSTMVARVVDIVANAVLMVILARFLLTPEEYGLLYVAISVVGIAGLFGTLGLPSSTARYVTEYGEAKGGQIPHILRKTAIYMIALGLVVTITLILTREWVANIVSEPGLEPLLVAGALYVLFQSFHKYLTSVFQGFNQISLSALLNAVSAVGRLIFAVILATIGFGAVGALLGYAIGFVLATVVGVWYIIRDFVPKYTPDEQMESGLTRRILEYSVPLTATRSATVLDKKVDTILVGAIAGAASASYYTIAKQVTDACIAPASSLGYTISPAFGEDKVGDRLEKAAELYEKSLEHVLVLYIPGAVGLFLVAEPMVLQVFGPAYEGAVPVVQIISAFVFANAVTRITSDGLDFLGRARERAIIKMTTAVANFFLNLLLIPQYGAVGAALATVVTHSIYAGTNVYIISRELPITFASIARTGVGIVVVSAGMAIVVLQLVPFVSGVISLLGVVMAGIICWAILSTVSGLFDVRQLVVFLQ</sequence>
<feature type="transmembrane region" description="Helical" evidence="6">
    <location>
        <begin position="333"/>
        <end position="350"/>
    </location>
</feature>
<feature type="transmembrane region" description="Helical" evidence="6">
    <location>
        <begin position="123"/>
        <end position="140"/>
    </location>
</feature>
<gene>
    <name evidence="7" type="ORF">AArcSt2_14190</name>
</gene>
<feature type="transmembrane region" description="Helical" evidence="6">
    <location>
        <begin position="427"/>
        <end position="449"/>
    </location>
</feature>
<dbReference type="AlphaFoldDB" id="A0AAE3G177"/>
<keyword evidence="3 6" id="KW-0812">Transmembrane</keyword>
<dbReference type="Pfam" id="PF01943">
    <property type="entry name" value="Polysacc_synt"/>
    <property type="match status" value="1"/>
</dbReference>
<keyword evidence="2" id="KW-1003">Cell membrane</keyword>
<evidence type="ECO:0000256" key="2">
    <source>
        <dbReference type="ARBA" id="ARBA00022475"/>
    </source>
</evidence>
<evidence type="ECO:0000256" key="1">
    <source>
        <dbReference type="ARBA" id="ARBA00004651"/>
    </source>
</evidence>
<dbReference type="RefSeq" id="WP_174655009.1">
    <property type="nucleotide sequence ID" value="NZ_JAKRVX010000007.1"/>
</dbReference>
<evidence type="ECO:0000256" key="3">
    <source>
        <dbReference type="ARBA" id="ARBA00022692"/>
    </source>
</evidence>
<feature type="transmembrane region" description="Helical" evidence="6">
    <location>
        <begin position="152"/>
        <end position="176"/>
    </location>
</feature>
<dbReference type="EMBL" id="JAKRVX010000007">
    <property type="protein sequence ID" value="MCL9818089.1"/>
    <property type="molecule type" value="Genomic_DNA"/>
</dbReference>
<feature type="transmembrane region" description="Helical" evidence="6">
    <location>
        <begin position="182"/>
        <end position="201"/>
    </location>
</feature>
<organism evidence="7 8">
    <name type="scientific">Natronocalculus amylovorans</name>
    <dbReference type="NCBI Taxonomy" id="2917812"/>
    <lineage>
        <taxon>Archaea</taxon>
        <taxon>Methanobacteriati</taxon>
        <taxon>Methanobacteriota</taxon>
        <taxon>Stenosarchaea group</taxon>
        <taxon>Halobacteria</taxon>
        <taxon>Halobacteriales</taxon>
        <taxon>Haloferacaceae</taxon>
        <taxon>Natronocalculus</taxon>
    </lineage>
</organism>
<dbReference type="GO" id="GO:0005886">
    <property type="term" value="C:plasma membrane"/>
    <property type="evidence" value="ECO:0007669"/>
    <property type="project" value="UniProtKB-SubCell"/>
</dbReference>
<dbReference type="InterPro" id="IPR002797">
    <property type="entry name" value="Polysacc_synth"/>
</dbReference>
<comment type="subcellular location">
    <subcellularLocation>
        <location evidence="1">Cell membrane</location>
        <topology evidence="1">Multi-pass membrane protein</topology>
    </subcellularLocation>
</comment>
<evidence type="ECO:0000256" key="5">
    <source>
        <dbReference type="ARBA" id="ARBA00023136"/>
    </source>
</evidence>
<dbReference type="PANTHER" id="PTHR30250:SF11">
    <property type="entry name" value="O-ANTIGEN TRANSPORTER-RELATED"/>
    <property type="match status" value="1"/>
</dbReference>
<keyword evidence="5 6" id="KW-0472">Membrane</keyword>
<keyword evidence="4 6" id="KW-1133">Transmembrane helix</keyword>
<feature type="transmembrane region" description="Helical" evidence="6">
    <location>
        <begin position="308"/>
        <end position="327"/>
    </location>
</feature>